<dbReference type="Gene3D" id="3.90.75.20">
    <property type="match status" value="1"/>
</dbReference>
<dbReference type="GO" id="GO:0016788">
    <property type="term" value="F:hydrolase activity, acting on ester bonds"/>
    <property type="evidence" value="ECO:0007669"/>
    <property type="project" value="InterPro"/>
</dbReference>
<reference evidence="3 4" key="1">
    <citation type="submission" date="2018-08" db="EMBL/GenBank/DDBJ databases">
        <authorList>
            <consortium name="Pathogen Informatics"/>
        </authorList>
    </citation>
    <scope>NUCLEOTIDE SEQUENCE [LARGE SCALE GENOMIC DNA]</scope>
    <source>
        <strain evidence="3 4">EuSCAPE_GR114</strain>
    </source>
</reference>
<name>A0A0J4YV44_KLEPN</name>
<dbReference type="SUPFAM" id="SSF54060">
    <property type="entry name" value="His-Me finger endonucleases"/>
    <property type="match status" value="1"/>
</dbReference>
<protein>
    <submittedName>
        <fullName evidence="3">NUMOD4 motif</fullName>
    </submittedName>
</protein>
<sequence length="91" mass="10255">MIYSDANEKWAPVPVEPYSKAYEVSNLGRVRSVPRLANSEYFIRHIHGGFLKGRQRKDGTKTVTLSVQRQRTKFVIAELVAMAFGEVTANA</sequence>
<proteinExistence type="predicted"/>
<dbReference type="AlphaFoldDB" id="A0A0J4YV44"/>
<evidence type="ECO:0000313" key="5">
    <source>
        <dbReference type="Proteomes" id="UP000283322"/>
    </source>
</evidence>
<reference evidence="2 5" key="2">
    <citation type="submission" date="2018-10" db="EMBL/GenBank/DDBJ databases">
        <authorList>
            <person name="Vanduin D."/>
            <person name="Fouts D."/>
            <person name="Wright M."/>
            <person name="Sutton G."/>
            <person name="Nguyen K."/>
            <person name="Kreiswirth B."/>
            <person name="Chen L."/>
            <person name="Rojas L."/>
            <person name="Hujer A."/>
            <person name="Hujer K."/>
            <person name="Bonomo R."/>
            <person name="Adams M."/>
        </authorList>
    </citation>
    <scope>NUCLEOTIDE SEQUENCE [LARGE SCALE GENOMIC DNA]</scope>
    <source>
        <strain evidence="2 5">CRK0165</strain>
    </source>
</reference>
<dbReference type="Proteomes" id="UP000283322">
    <property type="component" value="Unassembled WGS sequence"/>
</dbReference>
<accession>A0A0J4YV44</accession>
<dbReference type="RefSeq" id="WP_004104272.1">
    <property type="nucleotide sequence ID" value="NZ_AP021880.1"/>
</dbReference>
<dbReference type="EMBL" id="UIXM01000003">
    <property type="protein sequence ID" value="SVS24981.1"/>
    <property type="molecule type" value="Genomic_DNA"/>
</dbReference>
<dbReference type="Pfam" id="PF07463">
    <property type="entry name" value="NUMOD4"/>
    <property type="match status" value="1"/>
</dbReference>
<evidence type="ECO:0000313" key="4">
    <source>
        <dbReference type="Proteomes" id="UP000259497"/>
    </source>
</evidence>
<dbReference type="InterPro" id="IPR044925">
    <property type="entry name" value="His-Me_finger_sf"/>
</dbReference>
<evidence type="ECO:0000313" key="3">
    <source>
        <dbReference type="EMBL" id="SVS24981.1"/>
    </source>
</evidence>
<organism evidence="2 5">
    <name type="scientific">Klebsiella pneumoniae</name>
    <dbReference type="NCBI Taxonomy" id="573"/>
    <lineage>
        <taxon>Bacteria</taxon>
        <taxon>Pseudomonadati</taxon>
        <taxon>Pseudomonadota</taxon>
        <taxon>Gammaproteobacteria</taxon>
        <taxon>Enterobacterales</taxon>
        <taxon>Enterobacteriaceae</taxon>
        <taxon>Klebsiella/Raoultella group</taxon>
        <taxon>Klebsiella</taxon>
        <taxon>Klebsiella pneumoniae complex</taxon>
    </lineage>
</organism>
<evidence type="ECO:0000259" key="1">
    <source>
        <dbReference type="Pfam" id="PF07463"/>
    </source>
</evidence>
<dbReference type="EMBL" id="MPYG04000233">
    <property type="protein sequence ID" value="ROG86059.1"/>
    <property type="molecule type" value="Genomic_DNA"/>
</dbReference>
<comment type="caution">
    <text evidence="2">The sequence shown here is derived from an EMBL/GenBank/DDBJ whole genome shotgun (WGS) entry which is preliminary data.</text>
</comment>
<gene>
    <name evidence="2" type="ORF">BL124_00030230</name>
    <name evidence="3" type="ORF">SAMEA3649733_01653</name>
</gene>
<feature type="domain" description="NUMOD4" evidence="1">
    <location>
        <begin position="8"/>
        <end position="66"/>
    </location>
</feature>
<evidence type="ECO:0000313" key="2">
    <source>
        <dbReference type="EMBL" id="ROG86059.1"/>
    </source>
</evidence>
<dbReference type="InterPro" id="IPR010902">
    <property type="entry name" value="NUMOD4"/>
</dbReference>
<dbReference type="Proteomes" id="UP000259497">
    <property type="component" value="Unassembled WGS sequence"/>
</dbReference>